<organism evidence="4 5">
    <name type="scientific">Hibiscus syriacus</name>
    <name type="common">Rose of Sharon</name>
    <dbReference type="NCBI Taxonomy" id="106335"/>
    <lineage>
        <taxon>Eukaryota</taxon>
        <taxon>Viridiplantae</taxon>
        <taxon>Streptophyta</taxon>
        <taxon>Embryophyta</taxon>
        <taxon>Tracheophyta</taxon>
        <taxon>Spermatophyta</taxon>
        <taxon>Magnoliopsida</taxon>
        <taxon>eudicotyledons</taxon>
        <taxon>Gunneridae</taxon>
        <taxon>Pentapetalae</taxon>
        <taxon>rosids</taxon>
        <taxon>malvids</taxon>
        <taxon>Malvales</taxon>
        <taxon>Malvaceae</taxon>
        <taxon>Malvoideae</taxon>
        <taxon>Hibiscus</taxon>
    </lineage>
</organism>
<dbReference type="AlphaFoldDB" id="A0A6A3A1K8"/>
<dbReference type="PROSITE" id="PS50053">
    <property type="entry name" value="UBIQUITIN_2"/>
    <property type="match status" value="1"/>
</dbReference>
<dbReference type="SUPFAM" id="SSF54236">
    <property type="entry name" value="Ubiquitin-like"/>
    <property type="match status" value="1"/>
</dbReference>
<dbReference type="InterPro" id="IPR029071">
    <property type="entry name" value="Ubiquitin-like_domsf"/>
</dbReference>
<evidence type="ECO:0000256" key="1">
    <source>
        <dbReference type="SAM" id="Coils"/>
    </source>
</evidence>
<dbReference type="PANTHER" id="PTHR13169">
    <property type="entry name" value="UBIQUITIN-LIKE PROTEIN 3 HCG-1 PROTEIN"/>
    <property type="match status" value="1"/>
</dbReference>
<dbReference type="PANTHER" id="PTHR13169:SF12">
    <property type="entry name" value="MEMBRANE-ANCHORED UBIQUITIN-FOLD PROTEIN"/>
    <property type="match status" value="1"/>
</dbReference>
<dbReference type="Proteomes" id="UP000436088">
    <property type="component" value="Unassembled WGS sequence"/>
</dbReference>
<dbReference type="SMART" id="SM00213">
    <property type="entry name" value="UBQ"/>
    <property type="match status" value="1"/>
</dbReference>
<evidence type="ECO:0000313" key="4">
    <source>
        <dbReference type="EMBL" id="KAE8697903.1"/>
    </source>
</evidence>
<keyword evidence="5" id="KW-1185">Reference proteome</keyword>
<evidence type="ECO:0000256" key="2">
    <source>
        <dbReference type="SAM" id="MobiDB-lite"/>
    </source>
</evidence>
<sequence>MYSINCIEYVLVGFVRLKTQIQVRYGLGVLQLQTIDLEKLGSLDLKKLEALENIQEDVQTALNVLDAKSSQQDDALEAQILALTQEVKELKNQGFGTEVENLKKKIEQLKIEVALCKAIVAGGILTNALKGQAEVPKPEMFKGTRLAKDFENFIWNMDQYFRAMGIENDIEKVNITSVYLTDLILLWWRRKCTEMKQDDTTIGTWAEFQAEFKEQFYPYHAENEARSKLRFLRIYRRNKSKENGTSNQSVVSIAMSNDTLQEIDPTLKLAPVSEEEENSEEKVCKLSSITSVKPKNVELKIGGWKDNVDFMIISMDHFDFVIGLNFLIQIKASIISYEIVMSIMDSRWQGSVSLIQSDQEETKTLTVIQYAENALKKQGSPRVVTTTHQGEPRAETNARQGHPRALANKQWDILKPRALANKQRDALGVGLTHIGCAPRTEMNAQRGPFGGEGSTHRGHIVSRPTHTEARERRAISCRMGEGEEFIELRFRLYDGKDIAHGTYKSSMTVSTLKQKIVADWPQGNTVTPRSLNDLKLIHAGKVLENNQTLADCTITMGDLPDDVITMHVLVKPSRSKRRTVSWTSLS</sequence>
<feature type="coiled-coil region" evidence="1">
    <location>
        <begin position="48"/>
        <end position="119"/>
    </location>
</feature>
<keyword evidence="1" id="KW-0175">Coiled coil</keyword>
<dbReference type="InterPro" id="IPR000626">
    <property type="entry name" value="Ubiquitin-like_dom"/>
</dbReference>
<dbReference type="Pfam" id="PF13881">
    <property type="entry name" value="Rad60-SLD_2"/>
    <property type="match status" value="1"/>
</dbReference>
<evidence type="ECO:0000313" key="5">
    <source>
        <dbReference type="Proteomes" id="UP000436088"/>
    </source>
</evidence>
<accession>A0A6A3A1K8</accession>
<dbReference type="InterPro" id="IPR039540">
    <property type="entry name" value="UBL3-like_ubiquitin_dom"/>
</dbReference>
<reference evidence="4" key="1">
    <citation type="submission" date="2019-09" db="EMBL/GenBank/DDBJ databases">
        <title>Draft genome information of white flower Hibiscus syriacus.</title>
        <authorList>
            <person name="Kim Y.-M."/>
        </authorList>
    </citation>
    <scope>NUCLEOTIDE SEQUENCE [LARGE SCALE GENOMIC DNA]</scope>
    <source>
        <strain evidence="4">YM2019G1</strain>
    </source>
</reference>
<dbReference type="CDD" id="cd01814">
    <property type="entry name" value="Ubl_MUBs_plant"/>
    <property type="match status" value="1"/>
</dbReference>
<evidence type="ECO:0000259" key="3">
    <source>
        <dbReference type="PROSITE" id="PS50053"/>
    </source>
</evidence>
<feature type="region of interest" description="Disordered" evidence="2">
    <location>
        <begin position="379"/>
        <end position="402"/>
    </location>
</feature>
<feature type="domain" description="Ubiquitin-like" evidence="3">
    <location>
        <begin position="486"/>
        <end position="558"/>
    </location>
</feature>
<gene>
    <name evidence="4" type="ORF">F3Y22_tig00110607pilonHSYRG00030</name>
</gene>
<name>A0A6A3A1K8_HIBSY</name>
<dbReference type="Gene3D" id="3.10.20.90">
    <property type="entry name" value="Phosphatidylinositol 3-kinase Catalytic Subunit, Chain A, domain 1"/>
    <property type="match status" value="1"/>
</dbReference>
<proteinExistence type="predicted"/>
<dbReference type="InterPro" id="IPR040015">
    <property type="entry name" value="UBL3-like"/>
</dbReference>
<protein>
    <submittedName>
        <fullName evidence="4">Membrane-anchored ubiquitin-fold protein 3</fullName>
    </submittedName>
</protein>
<feature type="region of interest" description="Disordered" evidence="2">
    <location>
        <begin position="449"/>
        <end position="471"/>
    </location>
</feature>
<dbReference type="EMBL" id="VEPZ02001048">
    <property type="protein sequence ID" value="KAE8697903.1"/>
    <property type="molecule type" value="Genomic_DNA"/>
</dbReference>
<comment type="caution">
    <text evidence="4">The sequence shown here is derived from an EMBL/GenBank/DDBJ whole genome shotgun (WGS) entry which is preliminary data.</text>
</comment>